<evidence type="ECO:0000313" key="2">
    <source>
        <dbReference type="Proteomes" id="UP000009168"/>
    </source>
</evidence>
<organism evidence="1 2">
    <name type="scientific">Tetrahymena thermophila (strain SB210)</name>
    <dbReference type="NCBI Taxonomy" id="312017"/>
    <lineage>
        <taxon>Eukaryota</taxon>
        <taxon>Sar</taxon>
        <taxon>Alveolata</taxon>
        <taxon>Ciliophora</taxon>
        <taxon>Intramacronucleata</taxon>
        <taxon>Oligohymenophorea</taxon>
        <taxon>Hymenostomatida</taxon>
        <taxon>Tetrahymenina</taxon>
        <taxon>Tetrahymenidae</taxon>
        <taxon>Tetrahymena</taxon>
    </lineage>
</organism>
<protein>
    <submittedName>
        <fullName evidence="1">Uncharacterized protein</fullName>
    </submittedName>
</protein>
<dbReference type="AlphaFoldDB" id="W7X405"/>
<dbReference type="EMBL" id="GG662488">
    <property type="protein sequence ID" value="EWS72167.1"/>
    <property type="molecule type" value="Genomic_DNA"/>
</dbReference>
<name>W7X405_TETTS</name>
<evidence type="ECO:0000313" key="1">
    <source>
        <dbReference type="EMBL" id="EWS72167.1"/>
    </source>
</evidence>
<sequence>MIQQSENGSEEFFNLSQARDTFLELRKLSENIYTNNYRASDIVTVQPSKFTIRFMFLSKASK</sequence>
<dbReference type="Proteomes" id="UP000009168">
    <property type="component" value="Unassembled WGS sequence"/>
</dbReference>
<keyword evidence="2" id="KW-1185">Reference proteome</keyword>
<accession>W7X405</accession>
<gene>
    <name evidence="1" type="ORF">TTHERM_000693198</name>
</gene>
<dbReference type="KEGG" id="tet:TTHERM_000693198"/>
<proteinExistence type="predicted"/>
<dbReference type="RefSeq" id="XP_012655298.1">
    <property type="nucleotide sequence ID" value="XM_012799844.1"/>
</dbReference>
<dbReference type="InParanoid" id="W7X405"/>
<dbReference type="GeneID" id="24440246"/>
<reference evidence="2" key="1">
    <citation type="journal article" date="2006" name="PLoS Biol.">
        <title>Macronuclear genome sequence of the ciliate Tetrahymena thermophila, a model eukaryote.</title>
        <authorList>
            <person name="Eisen J.A."/>
            <person name="Coyne R.S."/>
            <person name="Wu M."/>
            <person name="Wu D."/>
            <person name="Thiagarajan M."/>
            <person name="Wortman J.R."/>
            <person name="Badger J.H."/>
            <person name="Ren Q."/>
            <person name="Amedeo P."/>
            <person name="Jones K.M."/>
            <person name="Tallon L.J."/>
            <person name="Delcher A.L."/>
            <person name="Salzberg S.L."/>
            <person name="Silva J.C."/>
            <person name="Haas B.J."/>
            <person name="Majoros W.H."/>
            <person name="Farzad M."/>
            <person name="Carlton J.M."/>
            <person name="Smith R.K. Jr."/>
            <person name="Garg J."/>
            <person name="Pearlman R.E."/>
            <person name="Karrer K.M."/>
            <person name="Sun L."/>
            <person name="Manning G."/>
            <person name="Elde N.C."/>
            <person name="Turkewitz A.P."/>
            <person name="Asai D.J."/>
            <person name="Wilkes D.E."/>
            <person name="Wang Y."/>
            <person name="Cai H."/>
            <person name="Collins K."/>
            <person name="Stewart B.A."/>
            <person name="Lee S.R."/>
            <person name="Wilamowska K."/>
            <person name="Weinberg Z."/>
            <person name="Ruzzo W.L."/>
            <person name="Wloga D."/>
            <person name="Gaertig J."/>
            <person name="Frankel J."/>
            <person name="Tsao C.-C."/>
            <person name="Gorovsky M.A."/>
            <person name="Keeling P.J."/>
            <person name="Waller R.F."/>
            <person name="Patron N.J."/>
            <person name="Cherry J.M."/>
            <person name="Stover N.A."/>
            <person name="Krieger C.J."/>
            <person name="del Toro C."/>
            <person name="Ryder H.F."/>
            <person name="Williamson S.C."/>
            <person name="Barbeau R.A."/>
            <person name="Hamilton E.P."/>
            <person name="Orias E."/>
        </authorList>
    </citation>
    <scope>NUCLEOTIDE SEQUENCE [LARGE SCALE GENOMIC DNA]</scope>
    <source>
        <strain evidence="2">SB210</strain>
    </source>
</reference>